<dbReference type="RefSeq" id="WP_016160678.1">
    <property type="nucleotide sequence ID" value="NZ_BIGP01000002.1"/>
</dbReference>
<dbReference type="EMBL" id="UKAS01000047">
    <property type="protein sequence ID" value="SXF99423.1"/>
    <property type="molecule type" value="Genomic_DNA"/>
</dbReference>
<dbReference type="AlphaFoldDB" id="A0A7H0EGU0"/>
<dbReference type="InterPro" id="IPR024410">
    <property type="entry name" value="Phage_TAC_12"/>
</dbReference>
<dbReference type="Proteomes" id="UP000516181">
    <property type="component" value="Chromosome"/>
</dbReference>
<dbReference type="Proteomes" id="UP000258928">
    <property type="component" value="Unassembled WGS sequence"/>
</dbReference>
<dbReference type="Pfam" id="PF16462">
    <property type="entry name" value="Phage_TAC_14"/>
    <property type="match status" value="1"/>
</dbReference>
<evidence type="ECO:0000313" key="1">
    <source>
        <dbReference type="EMBL" id="QNP23006.1"/>
    </source>
</evidence>
<name>A0A7H0EGU0_KLEVA</name>
<evidence type="ECO:0000313" key="2">
    <source>
        <dbReference type="EMBL" id="SXF99423.1"/>
    </source>
</evidence>
<dbReference type="KEGG" id="kvd:KR75_18020"/>
<dbReference type="EMBL" id="CP060807">
    <property type="protein sequence ID" value="QNP23006.1"/>
    <property type="molecule type" value="Genomic_DNA"/>
</dbReference>
<proteinExistence type="predicted"/>
<accession>A0A7H0EGU0</accession>
<dbReference type="GeneID" id="69755917"/>
<gene>
    <name evidence="1" type="ORF">IAP99_16355</name>
    <name evidence="2" type="ORF">SAMEA3729809_05550</name>
</gene>
<evidence type="ECO:0000313" key="4">
    <source>
        <dbReference type="Proteomes" id="UP000516181"/>
    </source>
</evidence>
<protein>
    <submittedName>
        <fullName evidence="2">Phage tail assembly</fullName>
    </submittedName>
    <submittedName>
        <fullName evidence="1">Phage tail protein</fullName>
    </submittedName>
</protein>
<evidence type="ECO:0000313" key="3">
    <source>
        <dbReference type="Proteomes" id="UP000258928"/>
    </source>
</evidence>
<organism evidence="1 4">
    <name type="scientific">Klebsiella variicola</name>
    <dbReference type="NCBI Taxonomy" id="244366"/>
    <lineage>
        <taxon>Bacteria</taxon>
        <taxon>Pseudomonadati</taxon>
        <taxon>Pseudomonadota</taxon>
        <taxon>Gammaproteobacteria</taxon>
        <taxon>Enterobacterales</taxon>
        <taxon>Enterobacteriaceae</taxon>
        <taxon>Klebsiella/Raoultella group</taxon>
        <taxon>Klebsiella</taxon>
        <taxon>Klebsiella pneumoniae complex</taxon>
    </lineage>
</organism>
<sequence>MNYQNLLNPIIKAHPITLLGQQIFIRRLTQEELWDYEADLQALEKSDDNARQTSIRGITLFLSALVNEDGSRPAADELPAAEAFLSAHSGADLLEAVIAVQRHAIGTLEDAKKN</sequence>
<reference evidence="1 4" key="2">
    <citation type="submission" date="2020-08" db="EMBL/GenBank/DDBJ databases">
        <title>Complete genome sequence of Klebsiella pneumoniae KP2757.</title>
        <authorList>
            <person name="Zhang X."/>
        </authorList>
    </citation>
    <scope>NUCLEOTIDE SEQUENCE [LARGE SCALE GENOMIC DNA]</scope>
    <source>
        <strain evidence="1 4">KP2757</strain>
    </source>
</reference>
<reference evidence="2 3" key="1">
    <citation type="submission" date="2018-08" db="EMBL/GenBank/DDBJ databases">
        <authorList>
            <consortium name="Pathogen Informatics"/>
        </authorList>
    </citation>
    <scope>NUCLEOTIDE SEQUENCE [LARGE SCALE GENOMIC DNA]</scope>
    <source>
        <strain evidence="2 3">EuSCAPE_TR218</strain>
    </source>
</reference>